<name>A0A8J6F238_ELECQ</name>
<dbReference type="AlphaFoldDB" id="A0A8J6F238"/>
<reference evidence="2" key="1">
    <citation type="thesis" date="2020" institute="ProQuest LLC" country="789 East Eisenhower Parkway, Ann Arbor, MI, USA">
        <title>Comparative Genomics and Chromosome Evolution.</title>
        <authorList>
            <person name="Mudd A.B."/>
        </authorList>
    </citation>
    <scope>NUCLEOTIDE SEQUENCE</scope>
    <source>
        <strain evidence="2">HN-11 Male</strain>
        <tissue evidence="2">Kidney and liver</tissue>
    </source>
</reference>
<evidence type="ECO:0000313" key="2">
    <source>
        <dbReference type="EMBL" id="KAG9480533.1"/>
    </source>
</evidence>
<comment type="caution">
    <text evidence="2">The sequence shown here is derived from an EMBL/GenBank/DDBJ whole genome shotgun (WGS) entry which is preliminary data.</text>
</comment>
<evidence type="ECO:0000313" key="3">
    <source>
        <dbReference type="Proteomes" id="UP000770717"/>
    </source>
</evidence>
<feature type="region of interest" description="Disordered" evidence="1">
    <location>
        <begin position="107"/>
        <end position="135"/>
    </location>
</feature>
<evidence type="ECO:0000256" key="1">
    <source>
        <dbReference type="SAM" id="MobiDB-lite"/>
    </source>
</evidence>
<gene>
    <name evidence="2" type="ORF">GDO78_012152</name>
</gene>
<protein>
    <submittedName>
        <fullName evidence="2">Uncharacterized protein</fullName>
    </submittedName>
</protein>
<accession>A0A8J6F238</accession>
<organism evidence="2 3">
    <name type="scientific">Eleutherodactylus coqui</name>
    <name type="common">Puerto Rican coqui</name>
    <dbReference type="NCBI Taxonomy" id="57060"/>
    <lineage>
        <taxon>Eukaryota</taxon>
        <taxon>Metazoa</taxon>
        <taxon>Chordata</taxon>
        <taxon>Craniata</taxon>
        <taxon>Vertebrata</taxon>
        <taxon>Euteleostomi</taxon>
        <taxon>Amphibia</taxon>
        <taxon>Batrachia</taxon>
        <taxon>Anura</taxon>
        <taxon>Neobatrachia</taxon>
        <taxon>Hyloidea</taxon>
        <taxon>Eleutherodactylidae</taxon>
        <taxon>Eleutherodactylinae</taxon>
        <taxon>Eleutherodactylus</taxon>
        <taxon>Eleutherodactylus</taxon>
    </lineage>
</organism>
<dbReference type="OrthoDB" id="8899727at2759"/>
<dbReference type="EMBL" id="WNTK01000007">
    <property type="protein sequence ID" value="KAG9480533.1"/>
    <property type="molecule type" value="Genomic_DNA"/>
</dbReference>
<dbReference type="Proteomes" id="UP000770717">
    <property type="component" value="Unassembled WGS sequence"/>
</dbReference>
<keyword evidence="3" id="KW-1185">Reference proteome</keyword>
<proteinExistence type="predicted"/>
<sequence length="167" mass="18843">MINGFVPAKAFLAADLRRMPISSGAEGHVGVGVDRSIKWVPEGADYYQAMRIKNSYLQRYLILYGCEEKIKREEMIKESLGPQRIQNTQNRGNTKEGSDMYLTEQRRNKSNTVQEHPIRGTNGTMYTPENSRKTREDDSYIEANGTHMKVTAAANSPAKKSKVCVIL</sequence>